<feature type="transmembrane region" description="Helical" evidence="1">
    <location>
        <begin position="107"/>
        <end position="124"/>
    </location>
</feature>
<keyword evidence="1" id="KW-0812">Transmembrane</keyword>
<evidence type="ECO:0000313" key="2">
    <source>
        <dbReference type="EMBL" id="PCH41337.1"/>
    </source>
</evidence>
<keyword evidence="1" id="KW-0472">Membrane</keyword>
<name>A0A2H3JYW6_WOLCO</name>
<organism evidence="2 3">
    <name type="scientific">Wolfiporia cocos (strain MD-104)</name>
    <name type="common">Brown rot fungus</name>
    <dbReference type="NCBI Taxonomy" id="742152"/>
    <lineage>
        <taxon>Eukaryota</taxon>
        <taxon>Fungi</taxon>
        <taxon>Dikarya</taxon>
        <taxon>Basidiomycota</taxon>
        <taxon>Agaricomycotina</taxon>
        <taxon>Agaricomycetes</taxon>
        <taxon>Polyporales</taxon>
        <taxon>Phaeolaceae</taxon>
        <taxon>Wolfiporia</taxon>
    </lineage>
</organism>
<dbReference type="OrthoDB" id="3259878at2759"/>
<evidence type="ECO:0000313" key="3">
    <source>
        <dbReference type="Proteomes" id="UP000218811"/>
    </source>
</evidence>
<evidence type="ECO:0000256" key="1">
    <source>
        <dbReference type="SAM" id="Phobius"/>
    </source>
</evidence>
<keyword evidence="1" id="KW-1133">Transmembrane helix</keyword>
<gene>
    <name evidence="2" type="ORF">WOLCODRAFT_137337</name>
</gene>
<sequence>MPRRPGARIHRLPQRLDYTLIPAPLDLSLPLVDEKAPLPAIIVTPSSPSHDGDFSIAFLMPPPKPSLLQRMANLLPSLPRLPPQIQLPPSPKPDFEQGTSCKTRARATILLLLLLFIMACHVIMHEIALDRPHMDFGVFSDTVLPSHVEVLNAHVDAKDTASPAVGGWFDLNALWAPTTVTSGKRAPEFVVVEDETAKAETNSS</sequence>
<reference evidence="2 3" key="1">
    <citation type="journal article" date="2012" name="Science">
        <title>The Paleozoic origin of enzymatic lignin decomposition reconstructed from 31 fungal genomes.</title>
        <authorList>
            <person name="Floudas D."/>
            <person name="Binder M."/>
            <person name="Riley R."/>
            <person name="Barry K."/>
            <person name="Blanchette R.A."/>
            <person name="Henrissat B."/>
            <person name="Martinez A.T."/>
            <person name="Otillar R."/>
            <person name="Spatafora J.W."/>
            <person name="Yadav J.S."/>
            <person name="Aerts A."/>
            <person name="Benoit I."/>
            <person name="Boyd A."/>
            <person name="Carlson A."/>
            <person name="Copeland A."/>
            <person name="Coutinho P.M."/>
            <person name="de Vries R.P."/>
            <person name="Ferreira P."/>
            <person name="Findley K."/>
            <person name="Foster B."/>
            <person name="Gaskell J."/>
            <person name="Glotzer D."/>
            <person name="Gorecki P."/>
            <person name="Heitman J."/>
            <person name="Hesse C."/>
            <person name="Hori C."/>
            <person name="Igarashi K."/>
            <person name="Jurgens J.A."/>
            <person name="Kallen N."/>
            <person name="Kersten P."/>
            <person name="Kohler A."/>
            <person name="Kuees U."/>
            <person name="Kumar T.K.A."/>
            <person name="Kuo A."/>
            <person name="LaButti K."/>
            <person name="Larrondo L.F."/>
            <person name="Lindquist E."/>
            <person name="Ling A."/>
            <person name="Lombard V."/>
            <person name="Lucas S."/>
            <person name="Lundell T."/>
            <person name="Martin R."/>
            <person name="McLaughlin D.J."/>
            <person name="Morgenstern I."/>
            <person name="Morin E."/>
            <person name="Murat C."/>
            <person name="Nagy L.G."/>
            <person name="Nolan M."/>
            <person name="Ohm R.A."/>
            <person name="Patyshakuliyeva A."/>
            <person name="Rokas A."/>
            <person name="Ruiz-Duenas F.J."/>
            <person name="Sabat G."/>
            <person name="Salamov A."/>
            <person name="Samejima M."/>
            <person name="Schmutz J."/>
            <person name="Slot J.C."/>
            <person name="St John F."/>
            <person name="Stenlid J."/>
            <person name="Sun H."/>
            <person name="Sun S."/>
            <person name="Syed K."/>
            <person name="Tsang A."/>
            <person name="Wiebenga A."/>
            <person name="Young D."/>
            <person name="Pisabarro A."/>
            <person name="Eastwood D.C."/>
            <person name="Martin F."/>
            <person name="Cullen D."/>
            <person name="Grigoriev I.V."/>
            <person name="Hibbett D.S."/>
        </authorList>
    </citation>
    <scope>NUCLEOTIDE SEQUENCE [LARGE SCALE GENOMIC DNA]</scope>
    <source>
        <strain evidence="2 3">MD-104</strain>
    </source>
</reference>
<dbReference type="AlphaFoldDB" id="A0A2H3JYW6"/>
<dbReference type="OMA" id="MHRLATN"/>
<protein>
    <submittedName>
        <fullName evidence="2">Uncharacterized protein</fullName>
    </submittedName>
</protein>
<dbReference type="STRING" id="742152.A0A2H3JYW6"/>
<dbReference type="EMBL" id="KB468113">
    <property type="protein sequence ID" value="PCH41337.1"/>
    <property type="molecule type" value="Genomic_DNA"/>
</dbReference>
<dbReference type="Proteomes" id="UP000218811">
    <property type="component" value="Unassembled WGS sequence"/>
</dbReference>
<proteinExistence type="predicted"/>
<accession>A0A2H3JYW6</accession>
<keyword evidence="3" id="KW-1185">Reference proteome</keyword>